<comment type="subcellular location">
    <subcellularLocation>
        <location evidence="1">Membrane</location>
    </subcellularLocation>
    <subcellularLocation>
        <location evidence="5">Mitochondrion inner membrane</location>
        <topology evidence="5">Multi-pass membrane protein</topology>
    </subcellularLocation>
</comment>
<dbReference type="AlphaFoldDB" id="A0A8E2EDJ6"/>
<dbReference type="Proteomes" id="UP000250266">
    <property type="component" value="Unassembled WGS sequence"/>
</dbReference>
<keyword evidence="3 5" id="KW-1133">Transmembrane helix</keyword>
<reference evidence="6 7" key="1">
    <citation type="journal article" date="2016" name="Nat. Commun.">
        <title>Ectomycorrhizal ecology is imprinted in the genome of the dominant symbiotic fungus Cenococcum geophilum.</title>
        <authorList>
            <consortium name="DOE Joint Genome Institute"/>
            <person name="Peter M."/>
            <person name="Kohler A."/>
            <person name="Ohm R.A."/>
            <person name="Kuo A."/>
            <person name="Krutzmann J."/>
            <person name="Morin E."/>
            <person name="Arend M."/>
            <person name="Barry K.W."/>
            <person name="Binder M."/>
            <person name="Choi C."/>
            <person name="Clum A."/>
            <person name="Copeland A."/>
            <person name="Grisel N."/>
            <person name="Haridas S."/>
            <person name="Kipfer T."/>
            <person name="LaButti K."/>
            <person name="Lindquist E."/>
            <person name="Lipzen A."/>
            <person name="Maire R."/>
            <person name="Meier B."/>
            <person name="Mihaltcheva S."/>
            <person name="Molinier V."/>
            <person name="Murat C."/>
            <person name="Poggeler S."/>
            <person name="Quandt C.A."/>
            <person name="Sperisen C."/>
            <person name="Tritt A."/>
            <person name="Tisserant E."/>
            <person name="Crous P.W."/>
            <person name="Henrissat B."/>
            <person name="Nehls U."/>
            <person name="Egli S."/>
            <person name="Spatafora J.W."/>
            <person name="Grigoriev I.V."/>
            <person name="Martin F.M."/>
        </authorList>
    </citation>
    <scope>NUCLEOTIDE SEQUENCE [LARGE SCALE GENOMIC DNA]</scope>
    <source>
        <strain evidence="6 7">CBS 459.81</strain>
    </source>
</reference>
<keyword evidence="4 5" id="KW-0472">Membrane</keyword>
<evidence type="ECO:0000256" key="4">
    <source>
        <dbReference type="ARBA" id="ARBA00023136"/>
    </source>
</evidence>
<feature type="transmembrane region" description="Helical" evidence="5">
    <location>
        <begin position="74"/>
        <end position="93"/>
    </location>
</feature>
<keyword evidence="5" id="KW-0999">Mitochondrion inner membrane</keyword>
<dbReference type="Pfam" id="PF02104">
    <property type="entry name" value="SURF1"/>
    <property type="match status" value="1"/>
</dbReference>
<dbReference type="InterPro" id="IPR045214">
    <property type="entry name" value="Surf1/Surf4"/>
</dbReference>
<protein>
    <recommendedName>
        <fullName evidence="5">SURF1-like protein</fullName>
    </recommendedName>
</protein>
<dbReference type="CDD" id="cd06662">
    <property type="entry name" value="SURF1"/>
    <property type="match status" value="1"/>
</dbReference>
<dbReference type="EMBL" id="KV744907">
    <property type="protein sequence ID" value="OCK81821.1"/>
    <property type="molecule type" value="Genomic_DNA"/>
</dbReference>
<proteinExistence type="inferred from homology"/>
<evidence type="ECO:0000256" key="5">
    <source>
        <dbReference type="RuleBase" id="RU363076"/>
    </source>
</evidence>
<dbReference type="PANTHER" id="PTHR23427:SF2">
    <property type="entry name" value="SURFEIT LOCUS PROTEIN 1"/>
    <property type="match status" value="1"/>
</dbReference>
<dbReference type="OrthoDB" id="10040024at2759"/>
<keyword evidence="2 5" id="KW-0812">Transmembrane</keyword>
<dbReference type="GO" id="GO:0005743">
    <property type="term" value="C:mitochondrial inner membrane"/>
    <property type="evidence" value="ECO:0007669"/>
    <property type="project" value="UniProtKB-SubCell"/>
</dbReference>
<name>A0A8E2EDJ6_9PEZI</name>
<comment type="similarity">
    <text evidence="5">Belongs to the SURF1 family.</text>
</comment>
<organism evidence="6 7">
    <name type="scientific">Lepidopterella palustris CBS 459.81</name>
    <dbReference type="NCBI Taxonomy" id="1314670"/>
    <lineage>
        <taxon>Eukaryota</taxon>
        <taxon>Fungi</taxon>
        <taxon>Dikarya</taxon>
        <taxon>Ascomycota</taxon>
        <taxon>Pezizomycotina</taxon>
        <taxon>Dothideomycetes</taxon>
        <taxon>Pleosporomycetidae</taxon>
        <taxon>Mytilinidiales</taxon>
        <taxon>Argynnaceae</taxon>
        <taxon>Lepidopterella</taxon>
    </lineage>
</organism>
<dbReference type="InterPro" id="IPR002994">
    <property type="entry name" value="Surf1/Shy1"/>
</dbReference>
<gene>
    <name evidence="6" type="ORF">K432DRAFT_325447</name>
</gene>
<evidence type="ECO:0000313" key="6">
    <source>
        <dbReference type="EMBL" id="OCK81821.1"/>
    </source>
</evidence>
<accession>A0A8E2EDJ6</accession>
<dbReference type="PROSITE" id="PS50895">
    <property type="entry name" value="SURF1"/>
    <property type="match status" value="1"/>
</dbReference>
<evidence type="ECO:0000313" key="7">
    <source>
        <dbReference type="Proteomes" id="UP000250266"/>
    </source>
</evidence>
<keyword evidence="5" id="KW-0496">Mitochondrion</keyword>
<evidence type="ECO:0000256" key="1">
    <source>
        <dbReference type="ARBA" id="ARBA00004370"/>
    </source>
</evidence>
<dbReference type="PANTHER" id="PTHR23427">
    <property type="entry name" value="SURFEIT LOCUS PROTEIN"/>
    <property type="match status" value="1"/>
</dbReference>
<sequence>MAKSPQFLRLFARIRTHDASSITSRARQPQTRFQCLRQPQPIQRRFTHQPADDPTFESILDKPTRMVRSGQKHGFGLIVLAIIPITAFCLGTWQVQRLFWKTDLIAKFEDRLIRPPLPLPPFIDPSAVADFDYRRVYATGKLRHDQEMLVGPRTLDGEDGYLVVTPLERIVNGKVSKFLVCRGWISKDKKDQKDRKLGLPEGEVTVQGLLREPWKKNIFTPSNRPETGEFYFPDVLQMAELSGSQPVWIEETMRPDLLVSYDREAKGIPIGRPAEVNLRNTHTQYIFTWYALCAFTSVMLWMVVKKPPSSTARRVKHSTQW</sequence>
<keyword evidence="7" id="KW-1185">Reference proteome</keyword>
<feature type="transmembrane region" description="Helical" evidence="5">
    <location>
        <begin position="285"/>
        <end position="304"/>
    </location>
</feature>
<evidence type="ECO:0000256" key="2">
    <source>
        <dbReference type="ARBA" id="ARBA00022692"/>
    </source>
</evidence>
<comment type="function">
    <text evidence="5">Probably involved in the biogenesis of the COX complex.</text>
</comment>
<dbReference type="GO" id="GO:0033617">
    <property type="term" value="P:mitochondrial respiratory chain complex IV assembly"/>
    <property type="evidence" value="ECO:0007669"/>
    <property type="project" value="TreeGrafter"/>
</dbReference>
<evidence type="ECO:0000256" key="3">
    <source>
        <dbReference type="ARBA" id="ARBA00022989"/>
    </source>
</evidence>